<dbReference type="EMBL" id="CAJNOQ010032882">
    <property type="protein sequence ID" value="CAF1587342.1"/>
    <property type="molecule type" value="Genomic_DNA"/>
</dbReference>
<dbReference type="Proteomes" id="UP000681722">
    <property type="component" value="Unassembled WGS sequence"/>
</dbReference>
<evidence type="ECO:0000313" key="1">
    <source>
        <dbReference type="EMBL" id="CAF1587342.1"/>
    </source>
</evidence>
<protein>
    <submittedName>
        <fullName evidence="1">Uncharacterized protein</fullName>
    </submittedName>
</protein>
<evidence type="ECO:0000313" key="2">
    <source>
        <dbReference type="EMBL" id="CAF4457658.1"/>
    </source>
</evidence>
<sequence length="150" mass="16687">KFDPAGAVIKRGAYGFGETYDKTVKCGDRYHVCCEGDLCNKDTEPPCPPESKVTQEKEVKACYQCKGADACEPDRLEGAQIRTSAVLGAKNLYCYTKFDPKTGLAVERGGFGFMEVFDKHLKCDAKDYLCCYENLCNNHTVGFCAKRQHN</sequence>
<evidence type="ECO:0000313" key="3">
    <source>
        <dbReference type="Proteomes" id="UP000663829"/>
    </source>
</evidence>
<keyword evidence="3" id="KW-1185">Reference proteome</keyword>
<reference evidence="1" key="1">
    <citation type="submission" date="2021-02" db="EMBL/GenBank/DDBJ databases">
        <authorList>
            <person name="Nowell W R."/>
        </authorList>
    </citation>
    <scope>NUCLEOTIDE SEQUENCE</scope>
</reference>
<accession>A0A815ZP81</accession>
<organism evidence="1 3">
    <name type="scientific">Didymodactylos carnosus</name>
    <dbReference type="NCBI Taxonomy" id="1234261"/>
    <lineage>
        <taxon>Eukaryota</taxon>
        <taxon>Metazoa</taxon>
        <taxon>Spiralia</taxon>
        <taxon>Gnathifera</taxon>
        <taxon>Rotifera</taxon>
        <taxon>Eurotatoria</taxon>
        <taxon>Bdelloidea</taxon>
        <taxon>Philodinida</taxon>
        <taxon>Philodinidae</taxon>
        <taxon>Didymodactylos</taxon>
    </lineage>
</organism>
<dbReference type="OrthoDB" id="9971765at2759"/>
<comment type="caution">
    <text evidence="1">The sequence shown here is derived from an EMBL/GenBank/DDBJ whole genome shotgun (WGS) entry which is preliminary data.</text>
</comment>
<dbReference type="Proteomes" id="UP000663829">
    <property type="component" value="Unassembled WGS sequence"/>
</dbReference>
<gene>
    <name evidence="1" type="ORF">GPM918_LOCUS41509</name>
    <name evidence="2" type="ORF">SRO942_LOCUS42572</name>
</gene>
<dbReference type="AlphaFoldDB" id="A0A815ZP81"/>
<dbReference type="EMBL" id="CAJOBC010098960">
    <property type="protein sequence ID" value="CAF4457658.1"/>
    <property type="molecule type" value="Genomic_DNA"/>
</dbReference>
<proteinExistence type="predicted"/>
<feature type="non-terminal residue" evidence="1">
    <location>
        <position position="150"/>
    </location>
</feature>
<name>A0A815ZP81_9BILA</name>